<reference evidence="2" key="1">
    <citation type="submission" date="2023-08" db="EMBL/GenBank/DDBJ databases">
        <title>Comparative genomics and taxonomic characterization of three novel marine species of genus Marivirga.</title>
        <authorList>
            <person name="Muhammad N."/>
            <person name="Kim S.-G."/>
        </authorList>
    </citation>
    <scope>NUCLEOTIDE SEQUENCE</scope>
    <source>
        <strain evidence="2">BKB1-2</strain>
    </source>
</reference>
<sequence length="217" mass="24080">MKIKFTLIALLFLLSNITVANDPAYVNAMQKQLQAMGNAENAAEFQSVANGFSRISQMNQDEWLPDYYAALAYTNAGFILRGYPEEQDKNFDIAVKTIQDCINRNGENAELIALKGYAMMGQLSVDPQTRGQQLSGLVMQTFGRALKLEPENPRAMSLMAQMQLGMSQFFGEGPEKACGIAKQSLEYFGKEEAQETDNPLLPRWGKESAQAVLKSCK</sequence>
<proteinExistence type="predicted"/>
<protein>
    <recommendedName>
        <fullName evidence="3">Tetratricopeptide repeat protein</fullName>
    </recommendedName>
</protein>
<dbReference type="EMBL" id="CP129968">
    <property type="protein sequence ID" value="WKK79132.2"/>
    <property type="molecule type" value="Genomic_DNA"/>
</dbReference>
<dbReference type="Gene3D" id="1.25.40.10">
    <property type="entry name" value="Tetratricopeptide repeat domain"/>
    <property type="match status" value="1"/>
</dbReference>
<keyword evidence="1" id="KW-0732">Signal</keyword>
<dbReference type="InterPro" id="IPR011990">
    <property type="entry name" value="TPR-like_helical_dom_sf"/>
</dbReference>
<dbReference type="Proteomes" id="UP001232019">
    <property type="component" value="Chromosome"/>
</dbReference>
<dbReference type="AlphaFoldDB" id="A0AA49GI29"/>
<organism evidence="2">
    <name type="scientific">Marivirga arenosa</name>
    <dbReference type="NCBI Taxonomy" id="3059076"/>
    <lineage>
        <taxon>Bacteria</taxon>
        <taxon>Pseudomonadati</taxon>
        <taxon>Bacteroidota</taxon>
        <taxon>Cytophagia</taxon>
        <taxon>Cytophagales</taxon>
        <taxon>Marivirgaceae</taxon>
        <taxon>Marivirga</taxon>
    </lineage>
</organism>
<dbReference type="SUPFAM" id="SSF48452">
    <property type="entry name" value="TPR-like"/>
    <property type="match status" value="1"/>
</dbReference>
<dbReference type="RefSeq" id="WP_322347151.1">
    <property type="nucleotide sequence ID" value="NZ_CP129968.2"/>
</dbReference>
<feature type="signal peptide" evidence="1">
    <location>
        <begin position="1"/>
        <end position="20"/>
    </location>
</feature>
<feature type="chain" id="PRO_5041455892" description="Tetratricopeptide repeat protein" evidence="1">
    <location>
        <begin position="21"/>
        <end position="217"/>
    </location>
</feature>
<evidence type="ECO:0008006" key="3">
    <source>
        <dbReference type="Google" id="ProtNLM"/>
    </source>
</evidence>
<accession>A0AA49GI29</accession>
<dbReference type="KEGG" id="marp:QYS47_16795"/>
<name>A0AA49GI29_9BACT</name>
<evidence type="ECO:0000313" key="2">
    <source>
        <dbReference type="EMBL" id="WKK79132.2"/>
    </source>
</evidence>
<gene>
    <name evidence="2" type="ORF">QYS47_16795</name>
</gene>
<evidence type="ECO:0000256" key="1">
    <source>
        <dbReference type="SAM" id="SignalP"/>
    </source>
</evidence>